<proteinExistence type="predicted"/>
<evidence type="ECO:0000313" key="2">
    <source>
        <dbReference type="EMBL" id="EON93933.1"/>
    </source>
</evidence>
<accession>R8B5N8</accession>
<name>R8B5N8_9GAMM</name>
<organism evidence="2 3">
    <name type="scientific">Marinobacter lipolyticus SM19</name>
    <dbReference type="NCBI Taxonomy" id="1318628"/>
    <lineage>
        <taxon>Bacteria</taxon>
        <taxon>Pseudomonadati</taxon>
        <taxon>Pseudomonadota</taxon>
        <taxon>Gammaproteobacteria</taxon>
        <taxon>Pseudomonadales</taxon>
        <taxon>Marinobacteraceae</taxon>
        <taxon>Marinobacter</taxon>
    </lineage>
</organism>
<evidence type="ECO:0000313" key="3">
    <source>
        <dbReference type="Proteomes" id="UP000016540"/>
    </source>
</evidence>
<dbReference type="RefSeq" id="WP_012136259.1">
    <property type="nucleotide sequence ID" value="NZ_KE007306.1"/>
</dbReference>
<protein>
    <submittedName>
        <fullName evidence="2">Uncharacterized protein</fullName>
    </submittedName>
</protein>
<keyword evidence="3" id="KW-1185">Reference proteome</keyword>
<evidence type="ECO:0000256" key="1">
    <source>
        <dbReference type="SAM" id="SignalP"/>
    </source>
</evidence>
<comment type="caution">
    <text evidence="2">The sequence shown here is derived from an EMBL/GenBank/DDBJ whole genome shotgun (WGS) entry which is preliminary data.</text>
</comment>
<dbReference type="HOGENOM" id="CLU_056319_0_0_6"/>
<feature type="chain" id="PRO_5004452384" evidence="1">
    <location>
        <begin position="25"/>
        <end position="359"/>
    </location>
</feature>
<dbReference type="EMBL" id="ASAD01000003">
    <property type="protein sequence ID" value="EON93933.1"/>
    <property type="molecule type" value="Genomic_DNA"/>
</dbReference>
<keyword evidence="1" id="KW-0732">Signal</keyword>
<dbReference type="AlphaFoldDB" id="R8B5N8"/>
<gene>
    <name evidence="2" type="ORF">MARLIPOL_01350</name>
</gene>
<dbReference type="PATRIC" id="fig|1318628.3.peg.265"/>
<feature type="signal peptide" evidence="1">
    <location>
        <begin position="1"/>
        <end position="24"/>
    </location>
</feature>
<reference evidence="2 3" key="1">
    <citation type="journal article" date="2013" name="Genome Announc.">
        <title>Draft Genome Sequence of the Moderately Halophilic Bacterium Marinobacter lipolyticus Strain SM19.</title>
        <authorList>
            <person name="Papke R.T."/>
            <person name="de la Haba R.R."/>
            <person name="Infante-Dominguez C."/>
            <person name="Perez D."/>
            <person name="Sanchez-Porro C."/>
            <person name="Lapierre P."/>
            <person name="Ventosa A."/>
        </authorList>
    </citation>
    <scope>NUCLEOTIDE SEQUENCE [LARGE SCALE GENOMIC DNA]</scope>
    <source>
        <strain evidence="2 3">SM19</strain>
    </source>
</reference>
<dbReference type="eggNOG" id="ENOG502Z7QS">
    <property type="taxonomic scope" value="Bacteria"/>
</dbReference>
<dbReference type="Proteomes" id="UP000016540">
    <property type="component" value="Unassembled WGS sequence"/>
</dbReference>
<sequence>MGKNTLAVLGVLLAVSGTVIPAHAADPVFIIKDPAVRDILSPESLPPDFYDFSPEDYWLEPRDTYWIIASNWVLRQERTQGSRIQALGEWADRTFSGADAGLPNNESYLRLGFATESEYGDPAQLDPEARFRLDIPTVEEKLRLVIESESDELIPLAERRRNRQLTEEERSETEATGALRYLSEVGDAINLSNDVGVRLRFPTDAFWRVTADKRWQLDDSWNLKAEQRLFYFHQDGWGTRTWLGVGRDLGNGWKFLSASEMEWVHEKRKFEMAQTLNFHKRLNNRATLSPRVGMLGESQPTWRQTSVFADVTYRYRLHSDWLFGEIIPALEFPRDESFKDRGSLILRIELYFSGTIDRS</sequence>
<dbReference type="STRING" id="1318628.MARLIPOL_01350"/>